<dbReference type="AlphaFoldDB" id="A0A1G6XNB6"/>
<dbReference type="Gene3D" id="3.40.30.10">
    <property type="entry name" value="Glutaredoxin"/>
    <property type="match status" value="1"/>
</dbReference>
<dbReference type="GO" id="GO:0015035">
    <property type="term" value="F:protein-disulfide reductase activity"/>
    <property type="evidence" value="ECO:0007669"/>
    <property type="project" value="TreeGrafter"/>
</dbReference>
<evidence type="ECO:0000313" key="3">
    <source>
        <dbReference type="Proteomes" id="UP000199039"/>
    </source>
</evidence>
<dbReference type="PRINTS" id="PR00421">
    <property type="entry name" value="THIOREDOXIN"/>
</dbReference>
<accession>A0A1G6XNB6</accession>
<gene>
    <name evidence="2" type="ORF">SAMN05216410_0178</name>
</gene>
<dbReference type="Pfam" id="PF00085">
    <property type="entry name" value="Thioredoxin"/>
    <property type="match status" value="1"/>
</dbReference>
<protein>
    <submittedName>
        <fullName evidence="2">Thioredoxin</fullName>
    </submittedName>
</protein>
<sequence>MTPEILGEAIARGGVVLLDFWAAWCRPCHQFSPIFAAASDAHSGLVFGTVDTDREQSLARRFGVMSLPTLVVLRDGEIVYSRAGVPRLRELESIIIATTTTAPPSDPISPQFPAGS</sequence>
<dbReference type="Proteomes" id="UP000199039">
    <property type="component" value="Unassembled WGS sequence"/>
</dbReference>
<dbReference type="CDD" id="cd02947">
    <property type="entry name" value="TRX_family"/>
    <property type="match status" value="1"/>
</dbReference>
<evidence type="ECO:0000313" key="2">
    <source>
        <dbReference type="EMBL" id="SDD79253.1"/>
    </source>
</evidence>
<dbReference type="PROSITE" id="PS51352">
    <property type="entry name" value="THIOREDOXIN_2"/>
    <property type="match status" value="1"/>
</dbReference>
<reference evidence="2 3" key="1">
    <citation type="submission" date="2016-09" db="EMBL/GenBank/DDBJ databases">
        <authorList>
            <person name="Capua I."/>
            <person name="De Benedictis P."/>
            <person name="Joannis T."/>
            <person name="Lombin L.H."/>
            <person name="Cattoli G."/>
        </authorList>
    </citation>
    <scope>NUCLEOTIDE SEQUENCE [LARGE SCALE GENOMIC DNA]</scope>
    <source>
        <strain evidence="2 3">ISLP-3</strain>
    </source>
</reference>
<name>A0A1G6XNB6_9MICO</name>
<dbReference type="SUPFAM" id="SSF52833">
    <property type="entry name" value="Thioredoxin-like"/>
    <property type="match status" value="1"/>
</dbReference>
<dbReference type="PANTHER" id="PTHR45663">
    <property type="entry name" value="GEO12009P1"/>
    <property type="match status" value="1"/>
</dbReference>
<dbReference type="PANTHER" id="PTHR45663:SF40">
    <property type="entry name" value="THIOREDOXIN 2"/>
    <property type="match status" value="1"/>
</dbReference>
<feature type="domain" description="Thioredoxin" evidence="1">
    <location>
        <begin position="1"/>
        <end position="100"/>
    </location>
</feature>
<evidence type="ECO:0000259" key="1">
    <source>
        <dbReference type="PROSITE" id="PS51352"/>
    </source>
</evidence>
<dbReference type="InterPro" id="IPR036249">
    <property type="entry name" value="Thioredoxin-like_sf"/>
</dbReference>
<proteinExistence type="predicted"/>
<dbReference type="GO" id="GO:0005829">
    <property type="term" value="C:cytosol"/>
    <property type="evidence" value="ECO:0007669"/>
    <property type="project" value="TreeGrafter"/>
</dbReference>
<dbReference type="EMBL" id="FMYH01000011">
    <property type="protein sequence ID" value="SDD79253.1"/>
    <property type="molecule type" value="Genomic_DNA"/>
</dbReference>
<dbReference type="InterPro" id="IPR013766">
    <property type="entry name" value="Thioredoxin_domain"/>
</dbReference>
<organism evidence="2 3">
    <name type="scientific">Sanguibacter gelidistatuariae</name>
    <dbReference type="NCBI Taxonomy" id="1814289"/>
    <lineage>
        <taxon>Bacteria</taxon>
        <taxon>Bacillati</taxon>
        <taxon>Actinomycetota</taxon>
        <taxon>Actinomycetes</taxon>
        <taxon>Micrococcales</taxon>
        <taxon>Sanguibacteraceae</taxon>
        <taxon>Sanguibacter</taxon>
    </lineage>
</organism>
<dbReference type="STRING" id="1814289.SAMN05216410_0178"/>
<keyword evidence="3" id="KW-1185">Reference proteome</keyword>